<evidence type="ECO:0000313" key="2">
    <source>
        <dbReference type="EnsemblMetazoa" id="XP_044312532.1"/>
    </source>
</evidence>
<reference evidence="3" key="1">
    <citation type="journal article" date="2021" name="Elife">
        <title>Highly contiguous assemblies of 101 drosophilid genomes.</title>
        <authorList>
            <person name="Kim B.Y."/>
            <person name="Wang J.R."/>
            <person name="Miller D.E."/>
            <person name="Barmina O."/>
            <person name="Delaney E."/>
            <person name="Thompson A."/>
            <person name="Comeault A.A."/>
            <person name="Peede D."/>
            <person name="D'Agostino E.R."/>
            <person name="Pelaez J."/>
            <person name="Aguilar J.M."/>
            <person name="Haji D."/>
            <person name="Matsunaga T."/>
            <person name="Armstrong E.E."/>
            <person name="Zych M."/>
            <person name="Ogawa Y."/>
            <person name="Stamenkovic-Radak M."/>
            <person name="Jelic M."/>
            <person name="Veselinovic M.S."/>
            <person name="Tanaskovic M."/>
            <person name="Eric P."/>
            <person name="Gao J.J."/>
            <person name="Katoh T.K."/>
            <person name="Toda M.J."/>
            <person name="Watabe H."/>
            <person name="Watada M."/>
            <person name="Davis J.S."/>
            <person name="Moyle L.C."/>
            <person name="Manoli G."/>
            <person name="Bertolini E."/>
            <person name="Kostal V."/>
            <person name="Hawley R.S."/>
            <person name="Takahashi A."/>
            <person name="Jones C.D."/>
            <person name="Price D.K."/>
            <person name="Whiteman N."/>
            <person name="Kopp A."/>
            <person name="Matute D.R."/>
            <person name="Petrov D.A."/>
        </authorList>
    </citation>
    <scope>NUCLEOTIDE SEQUENCE [LARGE SCALE GENOMIC DNA]</scope>
</reference>
<dbReference type="PANTHER" id="PTHR37984:SF5">
    <property type="entry name" value="PROTEIN NYNRIN-LIKE"/>
    <property type="match status" value="1"/>
</dbReference>
<dbReference type="Proteomes" id="UP001652680">
    <property type="component" value="Unassembled WGS sequence"/>
</dbReference>
<feature type="compositionally biased region" description="Acidic residues" evidence="1">
    <location>
        <begin position="173"/>
        <end position="186"/>
    </location>
</feature>
<dbReference type="RefSeq" id="XP_044312532.1">
    <property type="nucleotide sequence ID" value="XM_044456597.1"/>
</dbReference>
<organism evidence="2 3">
    <name type="scientific">Drosophila rhopaloa</name>
    <name type="common">Fruit fly</name>
    <dbReference type="NCBI Taxonomy" id="1041015"/>
    <lineage>
        <taxon>Eukaryota</taxon>
        <taxon>Metazoa</taxon>
        <taxon>Ecdysozoa</taxon>
        <taxon>Arthropoda</taxon>
        <taxon>Hexapoda</taxon>
        <taxon>Insecta</taxon>
        <taxon>Pterygota</taxon>
        <taxon>Neoptera</taxon>
        <taxon>Endopterygota</taxon>
        <taxon>Diptera</taxon>
        <taxon>Brachycera</taxon>
        <taxon>Muscomorpha</taxon>
        <taxon>Ephydroidea</taxon>
        <taxon>Drosophilidae</taxon>
        <taxon>Drosophila</taxon>
        <taxon>Sophophora</taxon>
    </lineage>
</organism>
<accession>A0ABM5J131</accession>
<dbReference type="InterPro" id="IPR050951">
    <property type="entry name" value="Retrovirus_Pol_polyprotein"/>
</dbReference>
<reference evidence="2" key="2">
    <citation type="submission" date="2025-05" db="UniProtKB">
        <authorList>
            <consortium name="EnsemblMetazoa"/>
        </authorList>
    </citation>
    <scope>IDENTIFICATION</scope>
</reference>
<dbReference type="Gene3D" id="3.30.420.10">
    <property type="entry name" value="Ribonuclease H-like superfamily/Ribonuclease H"/>
    <property type="match status" value="1"/>
</dbReference>
<name>A0ABM5J131_DRORH</name>
<feature type="compositionally biased region" description="Basic residues" evidence="1">
    <location>
        <begin position="229"/>
        <end position="241"/>
    </location>
</feature>
<evidence type="ECO:0000313" key="3">
    <source>
        <dbReference type="Proteomes" id="UP001652680"/>
    </source>
</evidence>
<evidence type="ECO:0000256" key="1">
    <source>
        <dbReference type="SAM" id="MobiDB-lite"/>
    </source>
</evidence>
<proteinExistence type="predicted"/>
<keyword evidence="3" id="KW-1185">Reference proteome</keyword>
<dbReference type="InterPro" id="IPR036397">
    <property type="entry name" value="RNaseH_sf"/>
</dbReference>
<protein>
    <submittedName>
        <fullName evidence="2">Uncharacterized protein</fullName>
    </submittedName>
</protein>
<dbReference type="PANTHER" id="PTHR37984">
    <property type="entry name" value="PROTEIN CBG26694"/>
    <property type="match status" value="1"/>
</dbReference>
<feature type="compositionally biased region" description="Polar residues" evidence="1">
    <location>
        <begin position="215"/>
        <end position="227"/>
    </location>
</feature>
<feature type="region of interest" description="Disordered" evidence="1">
    <location>
        <begin position="162"/>
        <end position="241"/>
    </location>
</feature>
<dbReference type="EnsemblMetazoa" id="XM_044456597.1">
    <property type="protein sequence ID" value="XP_044312532.1"/>
    <property type="gene ID" value="LOC123037102"/>
</dbReference>
<dbReference type="GeneID" id="123037102"/>
<sequence>MIAQYTADDQRSWDQLLPEISLAVNSSISDSTGFSPAYLVQGREPRLPGAWYDKVTPSSSTTPQPPDDRAKGLQEAYAIARENNERASQEQQRYYNLRRRAWRPLVGSWVLVRTLHLSKASEGFNAKLAPKYTGPYKVVKFLSHNVVLLQLRGSRKRRTASLPDLKEYRTGEADDEEDTADNEAEPYTEAFASEPPNVDPEDSQALGDQQEILGQESNQDAQVTEQRTQPKKATHRRVHSE</sequence>